<name>A0A819K9X3_9BILA</name>
<organism evidence="2 3">
    <name type="scientific">Rotaria magnacalcarata</name>
    <dbReference type="NCBI Taxonomy" id="392030"/>
    <lineage>
        <taxon>Eukaryota</taxon>
        <taxon>Metazoa</taxon>
        <taxon>Spiralia</taxon>
        <taxon>Gnathifera</taxon>
        <taxon>Rotifera</taxon>
        <taxon>Eurotatoria</taxon>
        <taxon>Bdelloidea</taxon>
        <taxon>Philodinida</taxon>
        <taxon>Philodinidae</taxon>
        <taxon>Rotaria</taxon>
    </lineage>
</organism>
<comment type="caution">
    <text evidence="2">The sequence shown here is derived from an EMBL/GenBank/DDBJ whole genome shotgun (WGS) entry which is preliminary data.</text>
</comment>
<sequence length="658" mass="74825">MGATNGLNCYYCYYTSGCQDPFKLYSGSIYLVTCYSNATVCAKVVLTGGSTARGCSTSCSQGTTTSGTAFKARQLILVVKIPIGKKRNVDSFTYHVLGLRKDRPSYGSTYYIFNCPDCTEERFNIVRLPRKPPHHASKSTDGTGRPRSCSVTPRKAESQMISIEKSVAKMMKTERQSLVKSLRKTIKAENVALLQSIKESSKKVEETVVADEKISNILKIEHQTMVESFRRELKVENELLIQSIKVEEQHLVQESTKSMVTKDELVRLFEEQKQSIESIYERQIRTIDSSVDRITETVTQSVNNKQESLPALNQFQLAMVQTIEKEVQRTLSKTIEKFESMTLSIIQLKHTIEQRTENNTTIITRDETDALNRLFVEQKNFLIDTIEQQQTLWSEHLQRILRQIFIEQKRSSLVVKSENAVATDIKNTAQTTINMNIQQLASISQNVAVENQHSLPNKQTADGSFGINQDSFNSPDRHLLKVSIKTPEPVRVFAKFYIGGIEYPEKSHTLCQPDPMYSDQVTCYVAPPAVDGPYNVIIYAKTNTETEYRAAMSIRLPGPNISQTILFPYTFPSFELHQCILMQPLQSFLRHNTMAFIHVVMPGAREVKIQNGNNVILLNENEYNQGIVRKQIEVRGDVYVYGQWQNKIDSPVCFFYVI</sequence>
<evidence type="ECO:0000313" key="3">
    <source>
        <dbReference type="Proteomes" id="UP000663842"/>
    </source>
</evidence>
<dbReference type="EMBL" id="CAJOBF010001361">
    <property type="protein sequence ID" value="CAF3942404.1"/>
    <property type="molecule type" value="Genomic_DNA"/>
</dbReference>
<accession>A0A819K9X3</accession>
<gene>
    <name evidence="2" type="ORF">UXM345_LOCUS12838</name>
</gene>
<evidence type="ECO:0000313" key="2">
    <source>
        <dbReference type="EMBL" id="CAF3942404.1"/>
    </source>
</evidence>
<reference evidence="2" key="1">
    <citation type="submission" date="2021-02" db="EMBL/GenBank/DDBJ databases">
        <authorList>
            <person name="Nowell W R."/>
        </authorList>
    </citation>
    <scope>NUCLEOTIDE SEQUENCE</scope>
</reference>
<dbReference type="CDD" id="cd00117">
    <property type="entry name" value="TFP"/>
    <property type="match status" value="1"/>
</dbReference>
<protein>
    <submittedName>
        <fullName evidence="2">Uncharacterized protein</fullName>
    </submittedName>
</protein>
<evidence type="ECO:0000256" key="1">
    <source>
        <dbReference type="SAM" id="MobiDB-lite"/>
    </source>
</evidence>
<feature type="region of interest" description="Disordered" evidence="1">
    <location>
        <begin position="129"/>
        <end position="155"/>
    </location>
</feature>
<dbReference type="Proteomes" id="UP000663842">
    <property type="component" value="Unassembled WGS sequence"/>
</dbReference>
<dbReference type="AlphaFoldDB" id="A0A819K9X3"/>
<proteinExistence type="predicted"/>